<evidence type="ECO:0000256" key="3">
    <source>
        <dbReference type="SAM" id="SignalP"/>
    </source>
</evidence>
<dbReference type="Gene3D" id="3.10.110.10">
    <property type="entry name" value="Ubiquitin Conjugating Enzyme"/>
    <property type="match status" value="1"/>
</dbReference>
<keyword evidence="5" id="KW-1185">Reference proteome</keyword>
<keyword evidence="1" id="KW-0808">Transferase</keyword>
<feature type="signal peptide" evidence="3">
    <location>
        <begin position="1"/>
        <end position="16"/>
    </location>
</feature>
<proteinExistence type="predicted"/>
<evidence type="ECO:0000256" key="2">
    <source>
        <dbReference type="ARBA" id="ARBA00022786"/>
    </source>
</evidence>
<keyword evidence="2" id="KW-0833">Ubl conjugation pathway</keyword>
<reference evidence="5" key="1">
    <citation type="submission" date="2016-06" db="EMBL/GenBank/DDBJ databases">
        <title>Parallel loss of symbiosis genes in relatives of nitrogen-fixing non-legume Parasponia.</title>
        <authorList>
            <person name="Van Velzen R."/>
            <person name="Holmer R."/>
            <person name="Bu F."/>
            <person name="Rutten L."/>
            <person name="Van Zeijl A."/>
            <person name="Liu W."/>
            <person name="Santuari L."/>
            <person name="Cao Q."/>
            <person name="Sharma T."/>
            <person name="Shen D."/>
            <person name="Roswanjaya Y."/>
            <person name="Wardhani T."/>
            <person name="Kalhor M.S."/>
            <person name="Jansen J."/>
            <person name="Van den Hoogen J."/>
            <person name="Gungor B."/>
            <person name="Hartog M."/>
            <person name="Hontelez J."/>
            <person name="Verver J."/>
            <person name="Yang W.-C."/>
            <person name="Schijlen E."/>
            <person name="Repin R."/>
            <person name="Schilthuizen M."/>
            <person name="Schranz E."/>
            <person name="Heidstra R."/>
            <person name="Miyata K."/>
            <person name="Fedorova E."/>
            <person name="Kohlen W."/>
            <person name="Bisseling T."/>
            <person name="Smit S."/>
            <person name="Geurts R."/>
        </authorList>
    </citation>
    <scope>NUCLEOTIDE SEQUENCE [LARGE SCALE GENOMIC DNA]</scope>
    <source>
        <strain evidence="5">cv. WU1-14</strain>
    </source>
</reference>
<gene>
    <name evidence="4" type="ORF">PanWU01x14_228310</name>
</gene>
<sequence length="142" mass="16018">MMVFLVLIVCFHQTIPTHDPGERHSKQHNEEIFVLSLKTMVYTVRGPPKILRTLLFIIFARRARDILVACNAYLEGALVGSEINKDGGVVNQAERKCSSSKSKFKSDVAGLMKVLVRNFVESGSPETELESFRIAAQKYIYK</sequence>
<dbReference type="Proteomes" id="UP000237105">
    <property type="component" value="Unassembled WGS sequence"/>
</dbReference>
<evidence type="ECO:0000313" key="4">
    <source>
        <dbReference type="EMBL" id="PON49667.1"/>
    </source>
</evidence>
<evidence type="ECO:0000256" key="1">
    <source>
        <dbReference type="ARBA" id="ARBA00022679"/>
    </source>
</evidence>
<name>A0A2P5BLJ8_PARAD</name>
<dbReference type="OrthoDB" id="47801at2759"/>
<comment type="caution">
    <text evidence="4">The sequence shown here is derived from an EMBL/GenBank/DDBJ whole genome shotgun (WGS) entry which is preliminary data.</text>
</comment>
<accession>A0A2P5BLJ8</accession>
<dbReference type="STRING" id="3476.A0A2P5BLJ8"/>
<dbReference type="AlphaFoldDB" id="A0A2P5BLJ8"/>
<protein>
    <submittedName>
        <fullName evidence="4">Uncharacterized protein</fullName>
    </submittedName>
</protein>
<evidence type="ECO:0000313" key="5">
    <source>
        <dbReference type="Proteomes" id="UP000237105"/>
    </source>
</evidence>
<dbReference type="PANTHER" id="PTHR46116:SF18">
    <property type="entry name" value="UBIQUITIN-CONJUGATING ENZYME E2 38 ISOFORM X1"/>
    <property type="match status" value="1"/>
</dbReference>
<keyword evidence="3" id="KW-0732">Signal</keyword>
<organism evidence="4 5">
    <name type="scientific">Parasponia andersonii</name>
    <name type="common">Sponia andersonii</name>
    <dbReference type="NCBI Taxonomy" id="3476"/>
    <lineage>
        <taxon>Eukaryota</taxon>
        <taxon>Viridiplantae</taxon>
        <taxon>Streptophyta</taxon>
        <taxon>Embryophyta</taxon>
        <taxon>Tracheophyta</taxon>
        <taxon>Spermatophyta</taxon>
        <taxon>Magnoliopsida</taxon>
        <taxon>eudicotyledons</taxon>
        <taxon>Gunneridae</taxon>
        <taxon>Pentapetalae</taxon>
        <taxon>rosids</taxon>
        <taxon>fabids</taxon>
        <taxon>Rosales</taxon>
        <taxon>Cannabaceae</taxon>
        <taxon>Parasponia</taxon>
    </lineage>
</organism>
<feature type="chain" id="PRO_5015119204" evidence="3">
    <location>
        <begin position="17"/>
        <end position="142"/>
    </location>
</feature>
<dbReference type="InterPro" id="IPR016135">
    <property type="entry name" value="UBQ-conjugating_enzyme/RWD"/>
</dbReference>
<dbReference type="EMBL" id="JXTB01000256">
    <property type="protein sequence ID" value="PON49667.1"/>
    <property type="molecule type" value="Genomic_DNA"/>
</dbReference>
<dbReference type="PANTHER" id="PTHR46116">
    <property type="entry name" value="(E3-INDEPENDENT) E2 UBIQUITIN-CONJUGATING ENZYME"/>
    <property type="match status" value="1"/>
</dbReference>
<dbReference type="GO" id="GO:0061631">
    <property type="term" value="F:ubiquitin conjugating enzyme activity"/>
    <property type="evidence" value="ECO:0007669"/>
    <property type="project" value="TreeGrafter"/>
</dbReference>